<dbReference type="GO" id="GO:0015031">
    <property type="term" value="P:protein transport"/>
    <property type="evidence" value="ECO:0007669"/>
    <property type="project" value="UniProtKB-KW"/>
</dbReference>
<accession>A0A9P8Q9U0</accession>
<proteinExistence type="inferred from homology"/>
<name>A0A9P8Q9U0_WICPI</name>
<comment type="similarity">
    <text evidence="3">Belongs to the CHS7 family.</text>
</comment>
<feature type="transmembrane region" description="Helical" evidence="13">
    <location>
        <begin position="185"/>
        <end position="207"/>
    </location>
</feature>
<evidence type="ECO:0000256" key="5">
    <source>
        <dbReference type="ARBA" id="ARBA00018354"/>
    </source>
</evidence>
<evidence type="ECO:0000313" key="15">
    <source>
        <dbReference type="Proteomes" id="UP000774326"/>
    </source>
</evidence>
<evidence type="ECO:0000256" key="9">
    <source>
        <dbReference type="ARBA" id="ARBA00022927"/>
    </source>
</evidence>
<dbReference type="OrthoDB" id="2189463at2759"/>
<reference evidence="14" key="2">
    <citation type="submission" date="2021-01" db="EMBL/GenBank/DDBJ databases">
        <authorList>
            <person name="Schikora-Tamarit M.A."/>
        </authorList>
    </citation>
    <scope>NUCLEOTIDE SEQUENCE</scope>
    <source>
        <strain evidence="14">CBS2887</strain>
    </source>
</reference>
<evidence type="ECO:0000256" key="6">
    <source>
        <dbReference type="ARBA" id="ARBA00022448"/>
    </source>
</evidence>
<dbReference type="Proteomes" id="UP000774326">
    <property type="component" value="Unassembled WGS sequence"/>
</dbReference>
<organism evidence="14 15">
    <name type="scientific">Wickerhamomyces pijperi</name>
    <name type="common">Yeast</name>
    <name type="synonym">Pichia pijperi</name>
    <dbReference type="NCBI Taxonomy" id="599730"/>
    <lineage>
        <taxon>Eukaryota</taxon>
        <taxon>Fungi</taxon>
        <taxon>Dikarya</taxon>
        <taxon>Ascomycota</taxon>
        <taxon>Saccharomycotina</taxon>
        <taxon>Saccharomycetes</taxon>
        <taxon>Phaffomycetales</taxon>
        <taxon>Wickerhamomycetaceae</taxon>
        <taxon>Wickerhamomyces</taxon>
    </lineage>
</organism>
<dbReference type="Pfam" id="PF12271">
    <property type="entry name" value="Chs7"/>
    <property type="match status" value="1"/>
</dbReference>
<keyword evidence="6" id="KW-0813">Transport</keyword>
<evidence type="ECO:0000256" key="1">
    <source>
        <dbReference type="ARBA" id="ARBA00002732"/>
    </source>
</evidence>
<dbReference type="GO" id="GO:0071555">
    <property type="term" value="P:cell wall organization"/>
    <property type="evidence" value="ECO:0007669"/>
    <property type="project" value="UniProtKB-KW"/>
</dbReference>
<evidence type="ECO:0000256" key="4">
    <source>
        <dbReference type="ARBA" id="ARBA00011864"/>
    </source>
</evidence>
<dbReference type="AlphaFoldDB" id="A0A9P8Q9U0"/>
<keyword evidence="12" id="KW-0961">Cell wall biogenesis/degradation</keyword>
<feature type="transmembrane region" description="Helical" evidence="13">
    <location>
        <begin position="219"/>
        <end position="241"/>
    </location>
</feature>
<evidence type="ECO:0000256" key="13">
    <source>
        <dbReference type="SAM" id="Phobius"/>
    </source>
</evidence>
<evidence type="ECO:0000313" key="14">
    <source>
        <dbReference type="EMBL" id="KAH3685677.1"/>
    </source>
</evidence>
<dbReference type="GO" id="GO:0005789">
    <property type="term" value="C:endoplasmic reticulum membrane"/>
    <property type="evidence" value="ECO:0007669"/>
    <property type="project" value="UniProtKB-SubCell"/>
</dbReference>
<feature type="transmembrane region" description="Helical" evidence="13">
    <location>
        <begin position="151"/>
        <end position="173"/>
    </location>
</feature>
<keyword evidence="10 13" id="KW-1133">Transmembrane helix</keyword>
<evidence type="ECO:0000256" key="7">
    <source>
        <dbReference type="ARBA" id="ARBA00022692"/>
    </source>
</evidence>
<feature type="transmembrane region" description="Helical" evidence="13">
    <location>
        <begin position="113"/>
        <end position="139"/>
    </location>
</feature>
<evidence type="ECO:0000256" key="3">
    <source>
        <dbReference type="ARBA" id="ARBA00009274"/>
    </source>
</evidence>
<gene>
    <name evidence="14" type="ORF">WICPIJ_003361</name>
</gene>
<comment type="caution">
    <text evidence="14">The sequence shown here is derived from an EMBL/GenBank/DDBJ whole genome shotgun (WGS) entry which is preliminary data.</text>
</comment>
<keyword evidence="9" id="KW-0653">Protein transport</keyword>
<comment type="subunit">
    <text evidence="4">Interacts with CHS3.</text>
</comment>
<protein>
    <recommendedName>
        <fullName evidence="5">Chitin synthase export chaperone</fullName>
    </recommendedName>
</protein>
<comment type="function">
    <text evidence="1">Chaperone required for the export of the chitin synthase CHS3 from the endoplasmic reticulum.</text>
</comment>
<dbReference type="PANTHER" id="PTHR35329:SF2">
    <property type="entry name" value="CHITIN SYNTHASE EXPORT CHAPERONE"/>
    <property type="match status" value="1"/>
</dbReference>
<dbReference type="GO" id="GO:0051082">
    <property type="term" value="F:unfolded protein binding"/>
    <property type="evidence" value="ECO:0007669"/>
    <property type="project" value="TreeGrafter"/>
</dbReference>
<reference evidence="14" key="1">
    <citation type="journal article" date="2021" name="Open Biol.">
        <title>Shared evolutionary footprints suggest mitochondrial oxidative damage underlies multiple complex I losses in fungi.</title>
        <authorList>
            <person name="Schikora-Tamarit M.A."/>
            <person name="Marcet-Houben M."/>
            <person name="Nosek J."/>
            <person name="Gabaldon T."/>
        </authorList>
    </citation>
    <scope>NUCLEOTIDE SEQUENCE</scope>
    <source>
        <strain evidence="14">CBS2887</strain>
    </source>
</reference>
<feature type="transmembrane region" description="Helical" evidence="13">
    <location>
        <begin position="84"/>
        <end position="101"/>
    </location>
</feature>
<dbReference type="PANTHER" id="PTHR35329">
    <property type="entry name" value="CHITIN SYNTHASE EXPORT CHAPERONE"/>
    <property type="match status" value="1"/>
</dbReference>
<evidence type="ECO:0000256" key="10">
    <source>
        <dbReference type="ARBA" id="ARBA00022989"/>
    </source>
</evidence>
<evidence type="ECO:0000256" key="8">
    <source>
        <dbReference type="ARBA" id="ARBA00022824"/>
    </source>
</evidence>
<keyword evidence="15" id="KW-1185">Reference proteome</keyword>
<feature type="transmembrane region" description="Helical" evidence="13">
    <location>
        <begin position="253"/>
        <end position="272"/>
    </location>
</feature>
<keyword evidence="7 13" id="KW-0812">Transmembrane</keyword>
<dbReference type="GO" id="GO:0006457">
    <property type="term" value="P:protein folding"/>
    <property type="evidence" value="ECO:0007669"/>
    <property type="project" value="TreeGrafter"/>
</dbReference>
<evidence type="ECO:0000256" key="2">
    <source>
        <dbReference type="ARBA" id="ARBA00004477"/>
    </source>
</evidence>
<keyword evidence="8" id="KW-0256">Endoplasmic reticulum</keyword>
<sequence length="299" mass="33462">MVFGKFNDLCEKTSLPICQVLINGESDVIKTGILPTCYARPIELANTVIFQVGNAFVNIGALIILMIIIYNIRAKYTAIGRLEMLTYYHTLVGMIICSLVVDCGVTPPGSASYSYFVALQLAFASASCASLVFCGLLGFRLWEDGTKVSLWILRAFAFVWGVVTFIVALFTFHDWDKNHVIDGDHTTGLFVICYVINAVFLGLYLITQVVLATMVLQNYWVLSTIALSLISFVLGQIFVYVLSEPICQGVNHYIDGLFFGSLCNLFSIMMLYKFWDMTTDDDLEFSISINRKGEVFYDK</sequence>
<evidence type="ECO:0000256" key="12">
    <source>
        <dbReference type="ARBA" id="ARBA00023316"/>
    </source>
</evidence>
<comment type="subcellular location">
    <subcellularLocation>
        <location evidence="2">Endoplasmic reticulum membrane</location>
        <topology evidence="2">Multi-pass membrane protein</topology>
    </subcellularLocation>
</comment>
<evidence type="ECO:0000256" key="11">
    <source>
        <dbReference type="ARBA" id="ARBA00023136"/>
    </source>
</evidence>
<feature type="transmembrane region" description="Helical" evidence="13">
    <location>
        <begin position="48"/>
        <end position="72"/>
    </location>
</feature>
<dbReference type="EMBL" id="JAEUBG010001843">
    <property type="protein sequence ID" value="KAH3685677.1"/>
    <property type="molecule type" value="Genomic_DNA"/>
</dbReference>
<dbReference type="InterPro" id="IPR022057">
    <property type="entry name" value="Chs7"/>
</dbReference>
<keyword evidence="11 13" id="KW-0472">Membrane</keyword>